<protein>
    <recommendedName>
        <fullName evidence="1">DJ-1/PfpI domain-containing protein</fullName>
    </recommendedName>
</protein>
<organism evidence="2 3">
    <name type="scientific">Tsukamurella pseudospumae</name>
    <dbReference type="NCBI Taxonomy" id="239498"/>
    <lineage>
        <taxon>Bacteria</taxon>
        <taxon>Bacillati</taxon>
        <taxon>Actinomycetota</taxon>
        <taxon>Actinomycetes</taxon>
        <taxon>Mycobacteriales</taxon>
        <taxon>Tsukamurellaceae</taxon>
        <taxon>Tsukamurella</taxon>
    </lineage>
</organism>
<dbReference type="Gene3D" id="3.40.50.880">
    <property type="match status" value="1"/>
</dbReference>
<proteinExistence type="predicted"/>
<dbReference type="PANTHER" id="PTHR43130:SF15">
    <property type="entry name" value="THIJ_PFPI FAMILY PROTEIN (AFU_ORTHOLOGUE AFUA_5G14240)"/>
    <property type="match status" value="1"/>
</dbReference>
<dbReference type="RefSeq" id="WP_068746387.1">
    <property type="nucleotide sequence ID" value="NZ_LSRE01000033.1"/>
</dbReference>
<dbReference type="CDD" id="cd03139">
    <property type="entry name" value="GATase1_PfpI_2"/>
    <property type="match status" value="1"/>
</dbReference>
<keyword evidence="3" id="KW-1185">Reference proteome</keyword>
<accession>A0A137Z7S5</accession>
<dbReference type="EMBL" id="LSRE01000033">
    <property type="protein sequence ID" value="KXO94246.1"/>
    <property type="molecule type" value="Genomic_DNA"/>
</dbReference>
<name>A0A137Z7S5_9ACTN</name>
<sequence length="211" mass="22453">MTDISGARPSRTVGIVLFDGFELLDAFGPAEILSVLPKLFRLSFISTNACTVQSSQGVCVIADTTIADAEPVDILIVPGGIGIERLVADQRALEGLRALAETAEIVASVCTGTAALAIAGILDGRAATSNKKAFDWVRSFGPNVDWKPRARWVTDSKFWTASGVAAGMDMTAALIRHLHGNETAQYATEIIELEVRTDPHDDPFAIVSPQT</sequence>
<gene>
    <name evidence="2" type="ORF">AXK61_23955</name>
</gene>
<feature type="domain" description="DJ-1/PfpI" evidence="1">
    <location>
        <begin position="12"/>
        <end position="176"/>
    </location>
</feature>
<evidence type="ECO:0000259" key="1">
    <source>
        <dbReference type="Pfam" id="PF01965"/>
    </source>
</evidence>
<dbReference type="InterPro" id="IPR002818">
    <property type="entry name" value="DJ-1/PfpI"/>
</dbReference>
<dbReference type="PANTHER" id="PTHR43130">
    <property type="entry name" value="ARAC-FAMILY TRANSCRIPTIONAL REGULATOR"/>
    <property type="match status" value="1"/>
</dbReference>
<evidence type="ECO:0000313" key="3">
    <source>
        <dbReference type="Proteomes" id="UP000070409"/>
    </source>
</evidence>
<dbReference type="InterPro" id="IPR052158">
    <property type="entry name" value="INH-QAR"/>
</dbReference>
<dbReference type="InterPro" id="IPR029062">
    <property type="entry name" value="Class_I_gatase-like"/>
</dbReference>
<dbReference type="SUPFAM" id="SSF52317">
    <property type="entry name" value="Class I glutamine amidotransferase-like"/>
    <property type="match status" value="1"/>
</dbReference>
<evidence type="ECO:0000313" key="2">
    <source>
        <dbReference type="EMBL" id="KXO94246.1"/>
    </source>
</evidence>
<dbReference type="Proteomes" id="UP000070409">
    <property type="component" value="Unassembled WGS sequence"/>
</dbReference>
<dbReference type="Pfam" id="PF01965">
    <property type="entry name" value="DJ-1_PfpI"/>
    <property type="match status" value="1"/>
</dbReference>
<reference evidence="2 3" key="1">
    <citation type="submission" date="2016-02" db="EMBL/GenBank/DDBJ databases">
        <authorList>
            <person name="Teng J.L."/>
            <person name="Tang Y."/>
            <person name="Huang Y."/>
            <person name="Guo F."/>
            <person name="Wei W."/>
            <person name="Chen J.H."/>
            <person name="Wong S.Y."/>
            <person name="Lau S.K."/>
            <person name="Woo P.C."/>
        </authorList>
    </citation>
    <scope>NUCLEOTIDE SEQUENCE [LARGE SCALE GENOMIC DNA]</scope>
    <source>
        <strain evidence="2 3">JCM 13375</strain>
    </source>
</reference>
<comment type="caution">
    <text evidence="2">The sequence shown here is derived from an EMBL/GenBank/DDBJ whole genome shotgun (WGS) entry which is preliminary data.</text>
</comment>